<dbReference type="RefSeq" id="WP_153285171.1">
    <property type="nucleotide sequence ID" value="NZ_CP045644.1"/>
</dbReference>
<accession>A0A5Q0MB44</accession>
<gene>
    <name evidence="1" type="ORF">GFK26_30065</name>
</gene>
<evidence type="ECO:0000313" key="2">
    <source>
        <dbReference type="Proteomes" id="UP000326780"/>
    </source>
</evidence>
<evidence type="ECO:0000313" key="1">
    <source>
        <dbReference type="EMBL" id="QFZ86719.1"/>
    </source>
</evidence>
<name>A0A5Q0MB44_VARPD</name>
<dbReference type="EMBL" id="CP045644">
    <property type="protein sequence ID" value="QFZ86719.1"/>
    <property type="molecule type" value="Genomic_DNA"/>
</dbReference>
<dbReference type="Proteomes" id="UP000326780">
    <property type="component" value="Chromosome"/>
</dbReference>
<sequence>MTGSLAASLIDLALGLKLSAADKAASNRFSLEGASCQPGPDGGLEIRIQRIEATALQLASGPFVLEIGRIAVHDLVAQIRTDAGAARLDAVQAREVECAGLKLQGPLILAPHVRKADDASLTPDDAWRLDPLGQAEGTVRAQIADAHLLFDADVTVPIRHGQIDFNDATVEHVGPDSRMGISRLGLYVDAPNGRSYLYQFASAPLAGVEFEHRGALLGSWVSGRGKLQLQAFVESALRQGRDNLDPGLTTQARLLMARTGLSGEVRLGDGLLAMPGLQVHLQGRAEGANAIALHSKSAGRGLTADIASLSARDAATTWKGAQLGFDALTGKLKVQLLVEGPPMRFVLELENGKLTTPRFASPH</sequence>
<organism evidence="1 2">
    <name type="scientific">Variovorax paradoxus</name>
    <dbReference type="NCBI Taxonomy" id="34073"/>
    <lineage>
        <taxon>Bacteria</taxon>
        <taxon>Pseudomonadati</taxon>
        <taxon>Pseudomonadota</taxon>
        <taxon>Betaproteobacteria</taxon>
        <taxon>Burkholderiales</taxon>
        <taxon>Comamonadaceae</taxon>
        <taxon>Variovorax</taxon>
    </lineage>
</organism>
<reference evidence="1 2" key="1">
    <citation type="submission" date="2019-10" db="EMBL/GenBank/DDBJ databases">
        <title>Complete genome sequence of Variovorax paradoxus 5C-2.</title>
        <authorList>
            <person name="Gogoleva N.E."/>
            <person name="Balkin A.S."/>
        </authorList>
    </citation>
    <scope>NUCLEOTIDE SEQUENCE [LARGE SCALE GENOMIC DNA]</scope>
    <source>
        <strain evidence="1 2">5C-2</strain>
    </source>
</reference>
<proteinExistence type="predicted"/>
<protein>
    <submittedName>
        <fullName evidence="1">Uncharacterized protein</fullName>
    </submittedName>
</protein>
<dbReference type="AlphaFoldDB" id="A0A5Q0MB44"/>